<feature type="transmembrane region" description="Helical" evidence="1">
    <location>
        <begin position="12"/>
        <end position="33"/>
    </location>
</feature>
<dbReference type="EnsemblMetazoa" id="CapteT192581">
    <property type="protein sequence ID" value="CapteP192581"/>
    <property type="gene ID" value="CapteG192581"/>
</dbReference>
<proteinExistence type="predicted"/>
<accession>R7V1N9</accession>
<evidence type="ECO:0000313" key="4">
    <source>
        <dbReference type="Proteomes" id="UP000014760"/>
    </source>
</evidence>
<dbReference type="EMBL" id="AMQN01005316">
    <property type="status" value="NOT_ANNOTATED_CDS"/>
    <property type="molecule type" value="Genomic_DNA"/>
</dbReference>
<organism evidence="2">
    <name type="scientific">Capitella teleta</name>
    <name type="common">Polychaete worm</name>
    <dbReference type="NCBI Taxonomy" id="283909"/>
    <lineage>
        <taxon>Eukaryota</taxon>
        <taxon>Metazoa</taxon>
        <taxon>Spiralia</taxon>
        <taxon>Lophotrochozoa</taxon>
        <taxon>Annelida</taxon>
        <taxon>Polychaeta</taxon>
        <taxon>Sedentaria</taxon>
        <taxon>Scolecida</taxon>
        <taxon>Capitellidae</taxon>
        <taxon>Capitella</taxon>
    </lineage>
</organism>
<dbReference type="HOGENOM" id="CLU_2135852_0_0_1"/>
<evidence type="ECO:0000313" key="3">
    <source>
        <dbReference type="EnsemblMetazoa" id="CapteP192581"/>
    </source>
</evidence>
<name>R7V1N9_CAPTE</name>
<evidence type="ECO:0000256" key="1">
    <source>
        <dbReference type="SAM" id="Phobius"/>
    </source>
</evidence>
<dbReference type="EMBL" id="AMQN01005315">
    <property type="status" value="NOT_ANNOTATED_CDS"/>
    <property type="molecule type" value="Genomic_DNA"/>
</dbReference>
<keyword evidence="4" id="KW-1185">Reference proteome</keyword>
<sequence>MDEKLATEYDAIILGTVRGFFLTHYVLFTRIMASKRKQSLESWIVKKQSSNNGYAEEGCPSDFRIQPGVVEGVLLVKEVDGGAMLTPIFGMHYFLTLASRHGVFGTECYQLVL</sequence>
<evidence type="ECO:0000313" key="2">
    <source>
        <dbReference type="EMBL" id="ELU12758.1"/>
    </source>
</evidence>
<dbReference type="Proteomes" id="UP000014760">
    <property type="component" value="Unassembled WGS sequence"/>
</dbReference>
<dbReference type="EMBL" id="KB295685">
    <property type="protein sequence ID" value="ELU12758.1"/>
    <property type="molecule type" value="Genomic_DNA"/>
</dbReference>
<reference evidence="3" key="3">
    <citation type="submission" date="2015-06" db="UniProtKB">
        <authorList>
            <consortium name="EnsemblMetazoa"/>
        </authorList>
    </citation>
    <scope>IDENTIFICATION</scope>
</reference>
<dbReference type="AlphaFoldDB" id="R7V1N9"/>
<protein>
    <submittedName>
        <fullName evidence="2 3">Uncharacterized protein</fullName>
    </submittedName>
</protein>
<keyword evidence="1" id="KW-0812">Transmembrane</keyword>
<gene>
    <name evidence="2" type="ORF">CAPTEDRAFT_192581</name>
</gene>
<keyword evidence="1" id="KW-1133">Transmembrane helix</keyword>
<keyword evidence="1" id="KW-0472">Membrane</keyword>
<reference evidence="4" key="1">
    <citation type="submission" date="2012-12" db="EMBL/GenBank/DDBJ databases">
        <authorList>
            <person name="Hellsten U."/>
            <person name="Grimwood J."/>
            <person name="Chapman J.A."/>
            <person name="Shapiro H."/>
            <person name="Aerts A."/>
            <person name="Otillar R.P."/>
            <person name="Terry A.Y."/>
            <person name="Boore J.L."/>
            <person name="Simakov O."/>
            <person name="Marletaz F."/>
            <person name="Cho S.-J."/>
            <person name="Edsinger-Gonzales E."/>
            <person name="Havlak P."/>
            <person name="Kuo D.-H."/>
            <person name="Larsson T."/>
            <person name="Lv J."/>
            <person name="Arendt D."/>
            <person name="Savage R."/>
            <person name="Osoegawa K."/>
            <person name="de Jong P."/>
            <person name="Lindberg D.R."/>
            <person name="Seaver E.C."/>
            <person name="Weisblat D.A."/>
            <person name="Putnam N.H."/>
            <person name="Grigoriev I.V."/>
            <person name="Rokhsar D.S."/>
        </authorList>
    </citation>
    <scope>NUCLEOTIDE SEQUENCE</scope>
    <source>
        <strain evidence="4">I ESC-2004</strain>
    </source>
</reference>
<reference evidence="2 4" key="2">
    <citation type="journal article" date="2013" name="Nature">
        <title>Insights into bilaterian evolution from three spiralian genomes.</title>
        <authorList>
            <person name="Simakov O."/>
            <person name="Marletaz F."/>
            <person name="Cho S.J."/>
            <person name="Edsinger-Gonzales E."/>
            <person name="Havlak P."/>
            <person name="Hellsten U."/>
            <person name="Kuo D.H."/>
            <person name="Larsson T."/>
            <person name="Lv J."/>
            <person name="Arendt D."/>
            <person name="Savage R."/>
            <person name="Osoegawa K."/>
            <person name="de Jong P."/>
            <person name="Grimwood J."/>
            <person name="Chapman J.A."/>
            <person name="Shapiro H."/>
            <person name="Aerts A."/>
            <person name="Otillar R.P."/>
            <person name="Terry A.Y."/>
            <person name="Boore J.L."/>
            <person name="Grigoriev I.V."/>
            <person name="Lindberg D.R."/>
            <person name="Seaver E.C."/>
            <person name="Weisblat D.A."/>
            <person name="Putnam N.H."/>
            <person name="Rokhsar D.S."/>
        </authorList>
    </citation>
    <scope>NUCLEOTIDE SEQUENCE</scope>
    <source>
        <strain evidence="2 4">I ESC-2004</strain>
    </source>
</reference>